<keyword evidence="2" id="KW-0472">Membrane</keyword>
<feature type="compositionally biased region" description="Basic residues" evidence="1">
    <location>
        <begin position="42"/>
        <end position="51"/>
    </location>
</feature>
<organism evidence="4">
    <name type="scientific">freshwater metagenome</name>
    <dbReference type="NCBI Taxonomy" id="449393"/>
    <lineage>
        <taxon>unclassified sequences</taxon>
        <taxon>metagenomes</taxon>
        <taxon>ecological metagenomes</taxon>
    </lineage>
</organism>
<evidence type="ECO:0000313" key="3">
    <source>
        <dbReference type="EMBL" id="CAB4363067.1"/>
    </source>
</evidence>
<dbReference type="EMBL" id="CAFBIY010000020">
    <property type="protein sequence ID" value="CAB4847855.1"/>
    <property type="molecule type" value="Genomic_DNA"/>
</dbReference>
<dbReference type="EMBL" id="CAESGF010000004">
    <property type="protein sequence ID" value="CAB4363067.1"/>
    <property type="molecule type" value="Genomic_DNA"/>
</dbReference>
<evidence type="ECO:0000313" key="7">
    <source>
        <dbReference type="EMBL" id="CAB4923035.1"/>
    </source>
</evidence>
<dbReference type="EMBL" id="CAFBMT010000004">
    <property type="protein sequence ID" value="CAB4923035.1"/>
    <property type="molecule type" value="Genomic_DNA"/>
</dbReference>
<evidence type="ECO:0000313" key="8">
    <source>
        <dbReference type="EMBL" id="CAB4974128.1"/>
    </source>
</evidence>
<protein>
    <submittedName>
        <fullName evidence="4">Unannotated protein</fullName>
    </submittedName>
</protein>
<evidence type="ECO:0000256" key="1">
    <source>
        <dbReference type="SAM" id="MobiDB-lite"/>
    </source>
</evidence>
<keyword evidence="2" id="KW-0812">Transmembrane</keyword>
<gene>
    <name evidence="4" type="ORF">UFOPK2656_01410</name>
    <name evidence="5" type="ORF">UFOPK3099_02809</name>
    <name evidence="6" type="ORF">UFOPK3267_00567</name>
    <name evidence="7" type="ORF">UFOPK3651_00981</name>
    <name evidence="8" type="ORF">UFOPK3931_00378</name>
    <name evidence="3" type="ORF">UFOPK4189_00844</name>
</gene>
<proteinExistence type="predicted"/>
<feature type="region of interest" description="Disordered" evidence="1">
    <location>
        <begin position="32"/>
        <end position="52"/>
    </location>
</feature>
<evidence type="ECO:0000256" key="2">
    <source>
        <dbReference type="SAM" id="Phobius"/>
    </source>
</evidence>
<feature type="transmembrane region" description="Helical" evidence="2">
    <location>
        <begin position="175"/>
        <end position="198"/>
    </location>
</feature>
<evidence type="ECO:0000313" key="5">
    <source>
        <dbReference type="EMBL" id="CAB4835572.1"/>
    </source>
</evidence>
<dbReference type="EMBL" id="CAFBOL010000005">
    <property type="protein sequence ID" value="CAB4974128.1"/>
    <property type="molecule type" value="Genomic_DNA"/>
</dbReference>
<dbReference type="EMBL" id="CAEZYF010000007">
    <property type="protein sequence ID" value="CAB4721865.1"/>
    <property type="molecule type" value="Genomic_DNA"/>
</dbReference>
<dbReference type="AlphaFoldDB" id="A0A6J6RKD0"/>
<accession>A0A6J6RKD0</accession>
<reference evidence="4" key="1">
    <citation type="submission" date="2020-05" db="EMBL/GenBank/DDBJ databases">
        <authorList>
            <person name="Chiriac C."/>
            <person name="Salcher M."/>
            <person name="Ghai R."/>
            <person name="Kavagutti S V."/>
        </authorList>
    </citation>
    <scope>NUCLEOTIDE SEQUENCE</scope>
</reference>
<keyword evidence="2" id="KW-1133">Transmembrane helix</keyword>
<name>A0A6J6RKD0_9ZZZZ</name>
<evidence type="ECO:0000313" key="6">
    <source>
        <dbReference type="EMBL" id="CAB4847855.1"/>
    </source>
</evidence>
<dbReference type="EMBL" id="CAFAAV010000319">
    <property type="protein sequence ID" value="CAB4835572.1"/>
    <property type="molecule type" value="Genomic_DNA"/>
</dbReference>
<sequence>MSPIIVSLAPVGAFAAVLAVATMVHASIADARSVPTQPATPRHQRLHRHRPPPTAEQWAALLDAVSAEVRTGSSLTVAHRHALTAHPWCDLPPTGHDDEHAALVRHTLHSIRTLGGPGAVGLDAAASLLRERAALRAEVAVHSAQARLSARVMTTVPVAFCAWSLASSASFRRAWLSPIGVVCAVCGGLCNLCGWWWMRYSIGRVER</sequence>
<evidence type="ECO:0000313" key="4">
    <source>
        <dbReference type="EMBL" id="CAB4721865.1"/>
    </source>
</evidence>